<dbReference type="EMBL" id="CP001339">
    <property type="protein sequence ID" value="ACL72004.1"/>
    <property type="molecule type" value="Genomic_DNA"/>
</dbReference>
<evidence type="ECO:0000313" key="2">
    <source>
        <dbReference type="EMBL" id="ACL72004.1"/>
    </source>
</evidence>
<evidence type="ECO:0000256" key="1">
    <source>
        <dbReference type="SAM" id="MobiDB-lite"/>
    </source>
</evidence>
<protein>
    <submittedName>
        <fullName evidence="2">Uncharacterized protein</fullName>
    </submittedName>
</protein>
<proteinExistence type="predicted"/>
<accession>B8GNR5</accession>
<reference evidence="2" key="1">
    <citation type="journal article" date="2011" name="Stand. Genomic Sci.">
        <title>Complete genome sequence of 'Thioalkalivibrio sulfidophilus' HL-EbGr7.</title>
        <authorList>
            <person name="Muyzer G."/>
            <person name="Sorokin D.Y."/>
            <person name="Mavromatis K."/>
            <person name="Lapidus A."/>
            <person name="Clum A."/>
            <person name="Ivanova N."/>
            <person name="Pati A."/>
            <person name="d'Haeseleer P."/>
            <person name="Woyke T."/>
            <person name="Kyrpides N.C."/>
        </authorList>
    </citation>
    <scope>NUCLEOTIDE SEQUENCE [LARGE SCALE GENOMIC DNA]</scope>
    <source>
        <strain evidence="2">HL-EbGR7</strain>
    </source>
</reference>
<dbReference type="AlphaFoldDB" id="B8GNR5"/>
<keyword evidence="3" id="KW-1185">Reference proteome</keyword>
<dbReference type="HOGENOM" id="CLU_1034191_0_0_6"/>
<feature type="region of interest" description="Disordered" evidence="1">
    <location>
        <begin position="102"/>
        <end position="125"/>
    </location>
</feature>
<dbReference type="KEGG" id="tgr:Tgr7_0916"/>
<name>B8GNR5_THISH</name>
<dbReference type="Proteomes" id="UP000002383">
    <property type="component" value="Chromosome"/>
</dbReference>
<sequence length="269" mass="30848">MATSDHPQELDWDRSLQVPMCGGHAYKVESALHYLFAAHSREMPIGDGYTEWFDIAVWSDVLAFLVEQRERLRIGEAEPVTFPLTRTRPVLAEIEARRQAKADEKAAKRHAREQRQAERHAKNAEWNSSQVERLENFLLRVEDIGRLHGILVYDELSSRQRMASMYVSLPVNVAGCLGHDFPLFEERGPARCISVFPSYQACHNGRHFLAEVSVHIDYIMLQPQDDLAESIPGAARVQELLLPFVARRGDRRGPQLMRLHRWMNASLNV</sequence>
<gene>
    <name evidence="2" type="ordered locus">Tgr7_0916</name>
</gene>
<dbReference type="RefSeq" id="WP_012637489.1">
    <property type="nucleotide sequence ID" value="NC_011901.1"/>
</dbReference>
<feature type="compositionally biased region" description="Basic and acidic residues" evidence="1">
    <location>
        <begin position="113"/>
        <end position="123"/>
    </location>
</feature>
<evidence type="ECO:0000313" key="3">
    <source>
        <dbReference type="Proteomes" id="UP000002383"/>
    </source>
</evidence>
<dbReference type="OrthoDB" id="7054998at2"/>
<organism evidence="2 3">
    <name type="scientific">Thioalkalivibrio sulfidiphilus (strain HL-EbGR7)</name>
    <dbReference type="NCBI Taxonomy" id="396588"/>
    <lineage>
        <taxon>Bacteria</taxon>
        <taxon>Pseudomonadati</taxon>
        <taxon>Pseudomonadota</taxon>
        <taxon>Gammaproteobacteria</taxon>
        <taxon>Chromatiales</taxon>
        <taxon>Ectothiorhodospiraceae</taxon>
        <taxon>Thioalkalivibrio</taxon>
    </lineage>
</organism>